<sequence>MTNNKIRVLCRKTVVSVTDENLTAEEKEQRERERRHANNTRERVRVRDINGAFRDLGRMVQVHLQSDKAQTKLIILQQAVQVIMGLEKQVRERNLNPKAACLKRREEEKVSGVDPQMLGGGHPGLGGDGHM</sequence>
<dbReference type="EMBL" id="SRLO01000076">
    <property type="protein sequence ID" value="TNN78109.1"/>
    <property type="molecule type" value="Genomic_DNA"/>
</dbReference>
<keyword evidence="3" id="KW-0238">DNA-binding</keyword>
<reference evidence="10 11" key="1">
    <citation type="submission" date="2019-03" db="EMBL/GenBank/DDBJ databases">
        <title>First draft genome of Liparis tanakae, snailfish: a comprehensive survey of snailfish specific genes.</title>
        <authorList>
            <person name="Kim W."/>
            <person name="Song I."/>
            <person name="Jeong J.-H."/>
            <person name="Kim D."/>
            <person name="Kim S."/>
            <person name="Ryu S."/>
            <person name="Song J.Y."/>
            <person name="Lee S.K."/>
        </authorList>
    </citation>
    <scope>NUCLEOTIDE SEQUENCE [LARGE SCALE GENOMIC DNA]</scope>
    <source>
        <tissue evidence="10">Muscle</tissue>
    </source>
</reference>
<proteinExistence type="predicted"/>
<feature type="compositionally biased region" description="Gly residues" evidence="8">
    <location>
        <begin position="118"/>
        <end position="131"/>
    </location>
</feature>
<evidence type="ECO:0000259" key="9">
    <source>
        <dbReference type="PROSITE" id="PS50888"/>
    </source>
</evidence>
<evidence type="ECO:0000256" key="4">
    <source>
        <dbReference type="ARBA" id="ARBA00023163"/>
    </source>
</evidence>
<evidence type="ECO:0000313" key="10">
    <source>
        <dbReference type="EMBL" id="TNN78109.1"/>
    </source>
</evidence>
<dbReference type="GO" id="GO:0000785">
    <property type="term" value="C:chromatin"/>
    <property type="evidence" value="ECO:0007669"/>
    <property type="project" value="TreeGrafter"/>
</dbReference>
<dbReference type="FunFam" id="4.10.280.10:FF:000001">
    <property type="entry name" value="Putative transcription factor 12"/>
    <property type="match status" value="1"/>
</dbReference>
<comment type="caution">
    <text evidence="10">The sequence shown here is derived from an EMBL/GenBank/DDBJ whole genome shotgun (WGS) entry which is preliminary data.</text>
</comment>
<gene>
    <name evidence="10" type="primary">TCF12_0</name>
    <name evidence="10" type="ORF">EYF80_011614</name>
</gene>
<evidence type="ECO:0000256" key="7">
    <source>
        <dbReference type="ARBA" id="ARBA00041234"/>
    </source>
</evidence>
<dbReference type="InterPro" id="IPR011598">
    <property type="entry name" value="bHLH_dom"/>
</dbReference>
<dbReference type="InterPro" id="IPR051098">
    <property type="entry name" value="NeuroDiff_E-box_TFs"/>
</dbReference>
<dbReference type="GO" id="GO:0046983">
    <property type="term" value="F:protein dimerization activity"/>
    <property type="evidence" value="ECO:0007669"/>
    <property type="project" value="InterPro"/>
</dbReference>
<dbReference type="GO" id="GO:0033152">
    <property type="term" value="P:immunoglobulin V(D)J recombination"/>
    <property type="evidence" value="ECO:0007669"/>
    <property type="project" value="TreeGrafter"/>
</dbReference>
<name>A0A4Z2IJF0_9TELE</name>
<dbReference type="GO" id="GO:0005634">
    <property type="term" value="C:nucleus"/>
    <property type="evidence" value="ECO:0007669"/>
    <property type="project" value="UniProtKB-SubCell"/>
</dbReference>
<feature type="compositionally biased region" description="Basic and acidic residues" evidence="8">
    <location>
        <begin position="24"/>
        <end position="42"/>
    </location>
</feature>
<evidence type="ECO:0000313" key="11">
    <source>
        <dbReference type="Proteomes" id="UP000314294"/>
    </source>
</evidence>
<keyword evidence="4" id="KW-0804">Transcription</keyword>
<dbReference type="GO" id="GO:0005667">
    <property type="term" value="C:transcription regulator complex"/>
    <property type="evidence" value="ECO:0007669"/>
    <property type="project" value="TreeGrafter"/>
</dbReference>
<dbReference type="GO" id="GO:0000981">
    <property type="term" value="F:DNA-binding transcription factor activity, RNA polymerase II-specific"/>
    <property type="evidence" value="ECO:0007669"/>
    <property type="project" value="TreeGrafter"/>
</dbReference>
<dbReference type="Pfam" id="PF00010">
    <property type="entry name" value="HLH"/>
    <property type="match status" value="1"/>
</dbReference>
<dbReference type="PANTHER" id="PTHR11793:SF7">
    <property type="entry name" value="TRANSCRIPTION FACTOR E2-ALPHA"/>
    <property type="match status" value="1"/>
</dbReference>
<feature type="region of interest" description="Disordered" evidence="8">
    <location>
        <begin position="23"/>
        <end position="42"/>
    </location>
</feature>
<organism evidence="10 11">
    <name type="scientific">Liparis tanakae</name>
    <name type="common">Tanaka's snailfish</name>
    <dbReference type="NCBI Taxonomy" id="230148"/>
    <lineage>
        <taxon>Eukaryota</taxon>
        <taxon>Metazoa</taxon>
        <taxon>Chordata</taxon>
        <taxon>Craniata</taxon>
        <taxon>Vertebrata</taxon>
        <taxon>Euteleostomi</taxon>
        <taxon>Actinopterygii</taxon>
        <taxon>Neopterygii</taxon>
        <taxon>Teleostei</taxon>
        <taxon>Neoteleostei</taxon>
        <taxon>Acanthomorphata</taxon>
        <taxon>Eupercaria</taxon>
        <taxon>Perciformes</taxon>
        <taxon>Cottioidei</taxon>
        <taxon>Cottales</taxon>
        <taxon>Liparidae</taxon>
        <taxon>Liparis</taxon>
    </lineage>
</organism>
<dbReference type="PANTHER" id="PTHR11793">
    <property type="entry name" value="BASIC HELIX-LOOP-HELIX TRANSCRIPTION FACTOR"/>
    <property type="match status" value="1"/>
</dbReference>
<feature type="region of interest" description="Disordered" evidence="8">
    <location>
        <begin position="105"/>
        <end position="131"/>
    </location>
</feature>
<keyword evidence="11" id="KW-1185">Reference proteome</keyword>
<evidence type="ECO:0000256" key="8">
    <source>
        <dbReference type="SAM" id="MobiDB-lite"/>
    </source>
</evidence>
<evidence type="ECO:0000256" key="5">
    <source>
        <dbReference type="ARBA" id="ARBA00023242"/>
    </source>
</evidence>
<evidence type="ECO:0000256" key="2">
    <source>
        <dbReference type="ARBA" id="ARBA00023015"/>
    </source>
</evidence>
<dbReference type="GO" id="GO:0000978">
    <property type="term" value="F:RNA polymerase II cis-regulatory region sequence-specific DNA binding"/>
    <property type="evidence" value="ECO:0007669"/>
    <property type="project" value="TreeGrafter"/>
</dbReference>
<feature type="domain" description="BHLH" evidence="9">
    <location>
        <begin position="33"/>
        <end position="86"/>
    </location>
</feature>
<protein>
    <recommendedName>
        <fullName evidence="6">Transcription factor E2-alpha</fullName>
    </recommendedName>
    <alternativeName>
        <fullName evidence="7">Transcription factor 3</fullName>
    </alternativeName>
</protein>
<dbReference type="OrthoDB" id="10034090at2759"/>
<dbReference type="InterPro" id="IPR036638">
    <property type="entry name" value="HLH_DNA-bd_sf"/>
</dbReference>
<dbReference type="SMART" id="SM00353">
    <property type="entry name" value="HLH"/>
    <property type="match status" value="1"/>
</dbReference>
<evidence type="ECO:0000256" key="1">
    <source>
        <dbReference type="ARBA" id="ARBA00004123"/>
    </source>
</evidence>
<comment type="subcellular location">
    <subcellularLocation>
        <location evidence="1">Nucleus</location>
    </subcellularLocation>
</comment>
<dbReference type="AlphaFoldDB" id="A0A4Z2IJF0"/>
<dbReference type="Proteomes" id="UP000314294">
    <property type="component" value="Unassembled WGS sequence"/>
</dbReference>
<evidence type="ECO:0000256" key="6">
    <source>
        <dbReference type="ARBA" id="ARBA00041064"/>
    </source>
</evidence>
<keyword evidence="2" id="KW-0805">Transcription regulation</keyword>
<evidence type="ECO:0000256" key="3">
    <source>
        <dbReference type="ARBA" id="ARBA00023125"/>
    </source>
</evidence>
<dbReference type="PROSITE" id="PS50888">
    <property type="entry name" value="BHLH"/>
    <property type="match status" value="1"/>
</dbReference>
<keyword evidence="5" id="KW-0539">Nucleus</keyword>
<accession>A0A4Z2IJF0</accession>
<dbReference type="Gene3D" id="4.10.280.10">
    <property type="entry name" value="Helix-loop-helix DNA-binding domain"/>
    <property type="match status" value="1"/>
</dbReference>
<dbReference type="SUPFAM" id="SSF47459">
    <property type="entry name" value="HLH, helix-loop-helix DNA-binding domain"/>
    <property type="match status" value="1"/>
</dbReference>